<comment type="caution">
    <text evidence="3">The sequence shown here is derived from an EMBL/GenBank/DDBJ whole genome shotgun (WGS) entry which is preliminary data.</text>
</comment>
<organism evidence="3 4">
    <name type="scientific">Zalerion maritima</name>
    <dbReference type="NCBI Taxonomy" id="339359"/>
    <lineage>
        <taxon>Eukaryota</taxon>
        <taxon>Fungi</taxon>
        <taxon>Dikarya</taxon>
        <taxon>Ascomycota</taxon>
        <taxon>Pezizomycotina</taxon>
        <taxon>Sordariomycetes</taxon>
        <taxon>Lulworthiomycetidae</taxon>
        <taxon>Lulworthiales</taxon>
        <taxon>Lulworthiaceae</taxon>
        <taxon>Zalerion</taxon>
    </lineage>
</organism>
<gene>
    <name evidence="3" type="ORF">MKZ38_007779</name>
</gene>
<reference evidence="3" key="1">
    <citation type="submission" date="2022-07" db="EMBL/GenBank/DDBJ databases">
        <title>Draft genome sequence of Zalerion maritima ATCC 34329, a (micro)plastics degrading marine fungus.</title>
        <authorList>
            <person name="Paco A."/>
            <person name="Goncalves M.F.M."/>
            <person name="Rocha-Santos T.A.P."/>
            <person name="Alves A."/>
        </authorList>
    </citation>
    <scope>NUCLEOTIDE SEQUENCE</scope>
    <source>
        <strain evidence="3">ATCC 34329</strain>
    </source>
</reference>
<evidence type="ECO:0000313" key="3">
    <source>
        <dbReference type="EMBL" id="KAJ2904580.1"/>
    </source>
</evidence>
<dbReference type="SUPFAM" id="SSF53335">
    <property type="entry name" value="S-adenosyl-L-methionine-dependent methyltransferases"/>
    <property type="match status" value="1"/>
</dbReference>
<feature type="region of interest" description="Disordered" evidence="2">
    <location>
        <begin position="28"/>
        <end position="49"/>
    </location>
</feature>
<evidence type="ECO:0000313" key="4">
    <source>
        <dbReference type="Proteomes" id="UP001201980"/>
    </source>
</evidence>
<dbReference type="GO" id="GO:0032259">
    <property type="term" value="P:methylation"/>
    <property type="evidence" value="ECO:0007669"/>
    <property type="project" value="UniProtKB-KW"/>
</dbReference>
<dbReference type="GO" id="GO:0008168">
    <property type="term" value="F:methyltransferase activity"/>
    <property type="evidence" value="ECO:0007669"/>
    <property type="project" value="UniProtKB-KW"/>
</dbReference>
<protein>
    <submittedName>
        <fullName evidence="3">S-adenosyl-L-methionine-dependent methyltransferase</fullName>
    </submittedName>
</protein>
<sequence>MDGHGVPSDPSLGHLAGSKVENHDVAATTATQGQPSTQQHTTHSSEYPETNVIMVDAPHDMLLEVDMADHDSAIGDVTTSYEFHFRTSSSQHYDVGESYSPTTSSTGSIVSLSRRAFSDSSKKTEEPTTVTRKDTEQERLDLQHQLFLLTFGNKLHLAPTEELHQVLDIGTGTGIWCIEFALRNPQSHVTGTDLSPIQPELTPPNCTFEVDDAEDEWVFPHQFDLVHGRTLASCFKDPQKVINSATASIKPGGWLEFQDIILPARGFDDSYTGSYVDQWCTKLVALAARAGRDFSYSQHYRQMFQAAGLVDIQERHFVWPTSPWCKGEHLKKLSLWAQKDFLDGIEGMSMALMTRVGGMSREEVLEFLEKVKEDARNKNMHGFMPIIVVMGRKAS</sequence>
<dbReference type="InterPro" id="IPR029063">
    <property type="entry name" value="SAM-dependent_MTases_sf"/>
</dbReference>
<dbReference type="AlphaFoldDB" id="A0AAD5WTK5"/>
<dbReference type="Pfam" id="PF13489">
    <property type="entry name" value="Methyltransf_23"/>
    <property type="match status" value="1"/>
</dbReference>
<dbReference type="Proteomes" id="UP001201980">
    <property type="component" value="Unassembled WGS sequence"/>
</dbReference>
<proteinExistence type="inferred from homology"/>
<feature type="compositionally biased region" description="Polar residues" evidence="2">
    <location>
        <begin position="99"/>
        <end position="111"/>
    </location>
</feature>
<keyword evidence="3" id="KW-0808">Transferase</keyword>
<dbReference type="EMBL" id="JAKWBI020000050">
    <property type="protein sequence ID" value="KAJ2904580.1"/>
    <property type="molecule type" value="Genomic_DNA"/>
</dbReference>
<keyword evidence="3" id="KW-0489">Methyltransferase</keyword>
<feature type="compositionally biased region" description="Polar residues" evidence="2">
    <location>
        <begin position="28"/>
        <end position="48"/>
    </location>
</feature>
<name>A0AAD5WTK5_9PEZI</name>
<keyword evidence="4" id="KW-1185">Reference proteome</keyword>
<dbReference type="PANTHER" id="PTHR43591">
    <property type="entry name" value="METHYLTRANSFERASE"/>
    <property type="match status" value="1"/>
</dbReference>
<dbReference type="PANTHER" id="PTHR43591:SF102">
    <property type="entry name" value="S-ADENOSYL-L-METHIONINE-DEPENDENT METHYLTRANSFERASE"/>
    <property type="match status" value="1"/>
</dbReference>
<dbReference type="Gene3D" id="3.40.50.150">
    <property type="entry name" value="Vaccinia Virus protein VP39"/>
    <property type="match status" value="1"/>
</dbReference>
<evidence type="ECO:0000256" key="1">
    <source>
        <dbReference type="ARBA" id="ARBA00038158"/>
    </source>
</evidence>
<accession>A0AAD5WTK5</accession>
<comment type="similarity">
    <text evidence="1">Belongs to the methyltransferase superfamily. LaeA methyltransferase family.</text>
</comment>
<feature type="compositionally biased region" description="Basic and acidic residues" evidence="2">
    <location>
        <begin position="116"/>
        <end position="136"/>
    </location>
</feature>
<feature type="region of interest" description="Disordered" evidence="2">
    <location>
        <begin position="92"/>
        <end position="136"/>
    </location>
</feature>
<dbReference type="CDD" id="cd02440">
    <property type="entry name" value="AdoMet_MTases"/>
    <property type="match status" value="1"/>
</dbReference>
<evidence type="ECO:0000256" key="2">
    <source>
        <dbReference type="SAM" id="MobiDB-lite"/>
    </source>
</evidence>